<evidence type="ECO:0000313" key="3">
    <source>
        <dbReference type="Proteomes" id="UP000673394"/>
    </source>
</evidence>
<dbReference type="InterPro" id="IPR012337">
    <property type="entry name" value="RNaseH-like_sf"/>
</dbReference>
<organism evidence="2 3">
    <name type="scientific">Paenibacillus lignilyticus</name>
    <dbReference type="NCBI Taxonomy" id="1172615"/>
    <lineage>
        <taxon>Bacteria</taxon>
        <taxon>Bacillati</taxon>
        <taxon>Bacillota</taxon>
        <taxon>Bacilli</taxon>
        <taxon>Bacillales</taxon>
        <taxon>Paenibacillaceae</taxon>
        <taxon>Paenibacillus</taxon>
    </lineage>
</organism>
<dbReference type="Gene3D" id="3.30.420.10">
    <property type="entry name" value="Ribonuclease H-like superfamily/Ribonuclease H"/>
    <property type="match status" value="1"/>
</dbReference>
<sequence length="133" mass="15336">MKIKGSQSVIRRKKKKYVYAPPQQIAEHLLNREYHAKASNEKLLTDVTEFKYGNGQKAYAIIDLHDNVIFSYEVGHANNNEFVFRTIDLALNTASGSKPLLHSDQGFQYTSTTFKRLYEDKLTQNYFPNVAMN</sequence>
<dbReference type="InterPro" id="IPR036397">
    <property type="entry name" value="RNaseH_sf"/>
</dbReference>
<evidence type="ECO:0000313" key="2">
    <source>
        <dbReference type="EMBL" id="MBP3965094.1"/>
    </source>
</evidence>
<keyword evidence="3" id="KW-1185">Reference proteome</keyword>
<dbReference type="Pfam" id="PF00665">
    <property type="entry name" value="rve"/>
    <property type="match status" value="1"/>
</dbReference>
<reference evidence="2 3" key="1">
    <citation type="submission" date="2021-04" db="EMBL/GenBank/DDBJ databases">
        <title>Paenibacillus sp. DLE-14 whole genome sequence.</title>
        <authorList>
            <person name="Ham Y.J."/>
        </authorList>
    </citation>
    <scope>NUCLEOTIDE SEQUENCE [LARGE SCALE GENOMIC DNA]</scope>
    <source>
        <strain evidence="2 3">DLE-14</strain>
    </source>
</reference>
<dbReference type="SUPFAM" id="SSF53098">
    <property type="entry name" value="Ribonuclease H-like"/>
    <property type="match status" value="1"/>
</dbReference>
<name>A0ABS5CGZ1_9BACL</name>
<dbReference type="RefSeq" id="WP_210661273.1">
    <property type="nucleotide sequence ID" value="NZ_JAGKSP010000009.1"/>
</dbReference>
<dbReference type="InterPro" id="IPR001584">
    <property type="entry name" value="Integrase_cat-core"/>
</dbReference>
<proteinExistence type="predicted"/>
<accession>A0ABS5CGZ1</accession>
<dbReference type="Proteomes" id="UP000673394">
    <property type="component" value="Unassembled WGS sequence"/>
</dbReference>
<gene>
    <name evidence="2" type="ORF">I8J30_20420</name>
</gene>
<dbReference type="EMBL" id="JAGKSP010000009">
    <property type="protein sequence ID" value="MBP3965094.1"/>
    <property type="molecule type" value="Genomic_DNA"/>
</dbReference>
<feature type="domain" description="Integrase catalytic" evidence="1">
    <location>
        <begin position="37"/>
        <end position="120"/>
    </location>
</feature>
<protein>
    <submittedName>
        <fullName evidence="2">Transposase family protein</fullName>
    </submittedName>
</protein>
<comment type="caution">
    <text evidence="2">The sequence shown here is derived from an EMBL/GenBank/DDBJ whole genome shotgun (WGS) entry which is preliminary data.</text>
</comment>
<evidence type="ECO:0000259" key="1">
    <source>
        <dbReference type="Pfam" id="PF00665"/>
    </source>
</evidence>